<sequence length="124" mass="14521">MLVVELKPFSRAAHLKAFRRHEETNRLACINARPMRAPMVFTIRRVLHAPVLVTYDLTGELNEAFRFLQYRRRLDLLAVHIATTRQGYFQPFGASCALARPVSPRVPRRSSELNRRYERSETIR</sequence>
<name>A0ABM9EIS9_9HYPH</name>
<evidence type="ECO:0000313" key="1">
    <source>
        <dbReference type="EMBL" id="CAH2408789.1"/>
    </source>
</evidence>
<keyword evidence="2" id="KW-1185">Reference proteome</keyword>
<reference evidence="1 2" key="1">
    <citation type="submission" date="2022-03" db="EMBL/GenBank/DDBJ databases">
        <authorList>
            <person name="Brunel B."/>
        </authorList>
    </citation>
    <scope>NUCLEOTIDE SEQUENCE [LARGE SCALE GENOMIC DNA]</scope>
    <source>
        <strain evidence="1">STM5069sample</strain>
    </source>
</reference>
<accession>A0ABM9EIS9</accession>
<gene>
    <name evidence="1" type="ORF">MES5069_700017</name>
</gene>
<dbReference type="EMBL" id="CAKXZT010000169">
    <property type="protein sequence ID" value="CAH2408789.1"/>
    <property type="molecule type" value="Genomic_DNA"/>
</dbReference>
<dbReference type="Proteomes" id="UP001153050">
    <property type="component" value="Unassembled WGS sequence"/>
</dbReference>
<protein>
    <submittedName>
        <fullName evidence="1">Uncharacterized protein</fullName>
    </submittedName>
</protein>
<organism evidence="1 2">
    <name type="scientific">Mesorhizobium escarrei</name>
    <dbReference type="NCBI Taxonomy" id="666018"/>
    <lineage>
        <taxon>Bacteria</taxon>
        <taxon>Pseudomonadati</taxon>
        <taxon>Pseudomonadota</taxon>
        <taxon>Alphaproteobacteria</taxon>
        <taxon>Hyphomicrobiales</taxon>
        <taxon>Phyllobacteriaceae</taxon>
        <taxon>Mesorhizobium</taxon>
    </lineage>
</organism>
<proteinExistence type="predicted"/>
<evidence type="ECO:0000313" key="2">
    <source>
        <dbReference type="Proteomes" id="UP001153050"/>
    </source>
</evidence>
<comment type="caution">
    <text evidence="1">The sequence shown here is derived from an EMBL/GenBank/DDBJ whole genome shotgun (WGS) entry which is preliminary data.</text>
</comment>